<dbReference type="EMBL" id="LR031874">
    <property type="protein sequence ID" value="VDD24700.1"/>
    <property type="molecule type" value="Genomic_DNA"/>
</dbReference>
<evidence type="ECO:0000313" key="1">
    <source>
        <dbReference type="EMBL" id="VDD24700.1"/>
    </source>
</evidence>
<sequence>MNLSKIMMTCTSDVICRVALGRKYGAETDLKELTDRLVRQLGYILHFH</sequence>
<protein>
    <submittedName>
        <fullName evidence="1">Uncharacterized protein</fullName>
    </submittedName>
</protein>
<dbReference type="AlphaFoldDB" id="A0A3P6DBQ6"/>
<proteinExistence type="predicted"/>
<organism evidence="1">
    <name type="scientific">Brassica oleracea</name>
    <name type="common">Wild cabbage</name>
    <dbReference type="NCBI Taxonomy" id="3712"/>
    <lineage>
        <taxon>Eukaryota</taxon>
        <taxon>Viridiplantae</taxon>
        <taxon>Streptophyta</taxon>
        <taxon>Embryophyta</taxon>
        <taxon>Tracheophyta</taxon>
        <taxon>Spermatophyta</taxon>
        <taxon>Magnoliopsida</taxon>
        <taxon>eudicotyledons</taxon>
        <taxon>Gunneridae</taxon>
        <taxon>Pentapetalae</taxon>
        <taxon>rosids</taxon>
        <taxon>malvids</taxon>
        <taxon>Brassicales</taxon>
        <taxon>Brassicaceae</taxon>
        <taxon>Brassiceae</taxon>
        <taxon>Brassica</taxon>
    </lineage>
</organism>
<accession>A0A3P6DBQ6</accession>
<name>A0A3P6DBQ6_BRAOL</name>
<gene>
    <name evidence="1" type="ORF">BOLC2T10307H</name>
</gene>
<reference evidence="1" key="1">
    <citation type="submission" date="2018-11" db="EMBL/GenBank/DDBJ databases">
        <authorList>
            <consortium name="Genoscope - CEA"/>
            <person name="William W."/>
        </authorList>
    </citation>
    <scope>NUCLEOTIDE SEQUENCE</scope>
</reference>